<keyword evidence="5" id="KW-0645">Protease</keyword>
<evidence type="ECO:0000256" key="8">
    <source>
        <dbReference type="ARBA" id="ARBA00022771"/>
    </source>
</evidence>
<protein>
    <recommendedName>
        <fullName evidence="14">Protein with SprT-like domain at the N terminus</fullName>
    </recommendedName>
</protein>
<dbReference type="Gramene" id="CDF39824">
    <property type="protein sequence ID" value="CDF39824"/>
    <property type="gene ID" value="CHC_T00000440001"/>
</dbReference>
<dbReference type="GO" id="GO:0031593">
    <property type="term" value="F:polyubiquitin modification-dependent protein binding"/>
    <property type="evidence" value="ECO:0007669"/>
    <property type="project" value="TreeGrafter"/>
</dbReference>
<evidence type="ECO:0000256" key="12">
    <source>
        <dbReference type="ARBA" id="ARBA00023204"/>
    </source>
</evidence>
<keyword evidence="9" id="KW-0378">Hydrolase</keyword>
<dbReference type="GO" id="GO:0005694">
    <property type="term" value="C:chromosome"/>
    <property type="evidence" value="ECO:0007669"/>
    <property type="project" value="UniProtKB-SubCell"/>
</dbReference>
<evidence type="ECO:0000259" key="17">
    <source>
        <dbReference type="PROSITE" id="PS51908"/>
    </source>
</evidence>
<evidence type="ECO:0000256" key="15">
    <source>
        <dbReference type="PROSITE-ProRule" id="PRU01256"/>
    </source>
</evidence>
<evidence type="ECO:0000256" key="16">
    <source>
        <dbReference type="SAM" id="MobiDB-lite"/>
    </source>
</evidence>
<dbReference type="SMART" id="SM00734">
    <property type="entry name" value="ZnF_Rad18"/>
    <property type="match status" value="3"/>
</dbReference>
<dbReference type="GO" id="GO:0003697">
    <property type="term" value="F:single-stranded DNA binding"/>
    <property type="evidence" value="ECO:0007669"/>
    <property type="project" value="InterPro"/>
</dbReference>
<dbReference type="Proteomes" id="UP000012073">
    <property type="component" value="Unassembled WGS sequence"/>
</dbReference>
<reference evidence="19" key="1">
    <citation type="journal article" date="2013" name="Proc. Natl. Acad. Sci. U.S.A.">
        <title>Genome structure and metabolic features in the red seaweed Chondrus crispus shed light on evolution of the Archaeplastida.</title>
        <authorList>
            <person name="Collen J."/>
            <person name="Porcel B."/>
            <person name="Carre W."/>
            <person name="Ball S.G."/>
            <person name="Chaparro C."/>
            <person name="Tonon T."/>
            <person name="Barbeyron T."/>
            <person name="Michel G."/>
            <person name="Noel B."/>
            <person name="Valentin K."/>
            <person name="Elias M."/>
            <person name="Artiguenave F."/>
            <person name="Arun A."/>
            <person name="Aury J.M."/>
            <person name="Barbosa-Neto J.F."/>
            <person name="Bothwell J.H."/>
            <person name="Bouget F.Y."/>
            <person name="Brillet L."/>
            <person name="Cabello-Hurtado F."/>
            <person name="Capella-Gutierrez S."/>
            <person name="Charrier B."/>
            <person name="Cladiere L."/>
            <person name="Cock J.M."/>
            <person name="Coelho S.M."/>
            <person name="Colleoni C."/>
            <person name="Czjzek M."/>
            <person name="Da Silva C."/>
            <person name="Delage L."/>
            <person name="Denoeud F."/>
            <person name="Deschamps P."/>
            <person name="Dittami S.M."/>
            <person name="Gabaldon T."/>
            <person name="Gachon C.M."/>
            <person name="Groisillier A."/>
            <person name="Herve C."/>
            <person name="Jabbari K."/>
            <person name="Katinka M."/>
            <person name="Kloareg B."/>
            <person name="Kowalczyk N."/>
            <person name="Labadie K."/>
            <person name="Leblanc C."/>
            <person name="Lopez P.J."/>
            <person name="McLachlan D.H."/>
            <person name="Meslet-Cladiere L."/>
            <person name="Moustafa A."/>
            <person name="Nehr Z."/>
            <person name="Nyvall Collen P."/>
            <person name="Panaud O."/>
            <person name="Partensky F."/>
            <person name="Poulain J."/>
            <person name="Rensing S.A."/>
            <person name="Rousvoal S."/>
            <person name="Samson G."/>
            <person name="Symeonidi A."/>
            <person name="Weissenbach J."/>
            <person name="Zambounis A."/>
            <person name="Wincker P."/>
            <person name="Boyen C."/>
        </authorList>
    </citation>
    <scope>NUCLEOTIDE SEQUENCE [LARGE SCALE GENOMIC DNA]</scope>
    <source>
        <strain evidence="19">cv. Stackhouse</strain>
    </source>
</reference>
<keyword evidence="12 15" id="KW-0234">DNA repair</keyword>
<name>R7QNZ8_CHOCR</name>
<evidence type="ECO:0000256" key="13">
    <source>
        <dbReference type="ARBA" id="ARBA00023242"/>
    </source>
</evidence>
<evidence type="ECO:0000256" key="4">
    <source>
        <dbReference type="ARBA" id="ARBA00022454"/>
    </source>
</evidence>
<keyword evidence="8 15" id="KW-0863">Zinc-finger</keyword>
<dbReference type="SMART" id="SM00731">
    <property type="entry name" value="SprT"/>
    <property type="match status" value="1"/>
</dbReference>
<dbReference type="GO" id="GO:0006281">
    <property type="term" value="P:DNA repair"/>
    <property type="evidence" value="ECO:0007669"/>
    <property type="project" value="UniProtKB-KW"/>
</dbReference>
<dbReference type="PANTHER" id="PTHR21220:SF0">
    <property type="entry name" value="DNA-DEPENDENT METALLOPROTEASE SPRTN"/>
    <property type="match status" value="1"/>
</dbReference>
<evidence type="ECO:0000313" key="18">
    <source>
        <dbReference type="EMBL" id="CDF39824.1"/>
    </source>
</evidence>
<keyword evidence="4" id="KW-0158">Chromosome</keyword>
<dbReference type="InterPro" id="IPR055220">
    <property type="entry name" value="SPRTN_ZBD"/>
</dbReference>
<dbReference type="GO" id="GO:0004222">
    <property type="term" value="F:metalloendopeptidase activity"/>
    <property type="evidence" value="ECO:0007669"/>
    <property type="project" value="InterPro"/>
</dbReference>
<comment type="similarity">
    <text evidence="3">Belongs to the Spartan family.</text>
</comment>
<dbReference type="GO" id="GO:0005634">
    <property type="term" value="C:nucleus"/>
    <property type="evidence" value="ECO:0007669"/>
    <property type="project" value="UniProtKB-SubCell"/>
</dbReference>
<dbReference type="Gene3D" id="3.30.160.60">
    <property type="entry name" value="Classic Zinc Finger"/>
    <property type="match status" value="1"/>
</dbReference>
<evidence type="ECO:0000256" key="11">
    <source>
        <dbReference type="ARBA" id="ARBA00023049"/>
    </source>
</evidence>
<dbReference type="GO" id="GO:0008270">
    <property type="term" value="F:zinc ion binding"/>
    <property type="evidence" value="ECO:0007669"/>
    <property type="project" value="UniProtKB-KW"/>
</dbReference>
<dbReference type="InterPro" id="IPR044245">
    <property type="entry name" value="Spartan"/>
</dbReference>
<sequence length="691" mass="76510">MTGGNFSVRDVDLATNSIDDVIEIDDSVDDIIDVDAITPAKPPKTEKRPPFVLEEGLEEDELSQPFVDIHDLFNKFNYDHFDGKITATFVEYSSRMTLCAGTCTFKGAAGGCRIALSEPLLKFRPRSDLVSTLLHEMIHAFLFITEGVAVRDGVDGHGPKFLAHADRINRVMGAKANITPYHTFTDEVDVHRVHHWTCNRCTKVIKRAMNRAPVPRDPFWPSHRKACGGSFIKTKEPPKKKKVLKRAPKRRAVAIDAATKNDVQLPKGVMRTRRIDSMLAGESSNSKREMVSCPVCNTPVAKLELNDHLDRCLSPALFSDEATKEICIPDSDDEKGHSQASGRMQLQINIPNTLSFESKDLADGGRSRSHDSWESALRLKQSRNQYDALKRMIPDTDLLMSFSMNPLHVNREDVLGAFHVPSRKFNKASQPGSAVASLLQQVTREESPCEQQRLGAERLMRQVGNGLLVEETMINKLAEQHGVNVETILERTLVQKNLRKGNSYVIPESIFKQAQSKQSEPASSEAVHVPAKTSRSPERSNRLNPAGGTAKRGSRHESHLDSVGNLKETHATINTSSITKPHGALAQKRKRMENCPVCDLSVLRSKLEEHVHKCLSDADLRSFVAEDDEVSTPYGLAGASSKPVAGGSTRFVATKPSSQPHCPLCDLAVPREELEYHVQACMVSEGLEGLF</sequence>
<organism evidence="18 19">
    <name type="scientific">Chondrus crispus</name>
    <name type="common">Carrageen Irish moss</name>
    <name type="synonym">Polymorpha crispa</name>
    <dbReference type="NCBI Taxonomy" id="2769"/>
    <lineage>
        <taxon>Eukaryota</taxon>
        <taxon>Rhodophyta</taxon>
        <taxon>Florideophyceae</taxon>
        <taxon>Rhodymeniophycidae</taxon>
        <taxon>Gigartinales</taxon>
        <taxon>Gigartinaceae</taxon>
        <taxon>Chondrus</taxon>
    </lineage>
</organism>
<feature type="domain" description="UBZ4-type" evidence="17">
    <location>
        <begin position="290"/>
        <end position="317"/>
    </location>
</feature>
<evidence type="ECO:0000256" key="3">
    <source>
        <dbReference type="ARBA" id="ARBA00010724"/>
    </source>
</evidence>
<evidence type="ECO:0000256" key="9">
    <source>
        <dbReference type="ARBA" id="ARBA00022801"/>
    </source>
</evidence>
<keyword evidence="6" id="KW-0479">Metal-binding</keyword>
<dbReference type="GeneID" id="17317828"/>
<evidence type="ECO:0000256" key="7">
    <source>
        <dbReference type="ARBA" id="ARBA00022763"/>
    </source>
</evidence>
<dbReference type="InterPro" id="IPR006640">
    <property type="entry name" value="SprT-like_domain"/>
</dbReference>
<dbReference type="STRING" id="2769.R7QNZ8"/>
<dbReference type="OrthoDB" id="5236983at2759"/>
<keyword evidence="13" id="KW-0539">Nucleus</keyword>
<evidence type="ECO:0000256" key="2">
    <source>
        <dbReference type="ARBA" id="ARBA00004286"/>
    </source>
</evidence>
<evidence type="ECO:0000256" key="1">
    <source>
        <dbReference type="ARBA" id="ARBA00004123"/>
    </source>
</evidence>
<dbReference type="KEGG" id="ccp:CHC_T00000440001"/>
<dbReference type="InterPro" id="IPR006642">
    <property type="entry name" value="Rad18_UBZ4"/>
</dbReference>
<accession>R7QNZ8</accession>
<dbReference type="RefSeq" id="XP_005710118.1">
    <property type="nucleotide sequence ID" value="XM_005710061.1"/>
</dbReference>
<keyword evidence="19" id="KW-1185">Reference proteome</keyword>
<evidence type="ECO:0000256" key="10">
    <source>
        <dbReference type="ARBA" id="ARBA00022833"/>
    </source>
</evidence>
<dbReference type="PANTHER" id="PTHR21220">
    <property type="entry name" value="DNA-DEPENDENT METALLOPROTEASE SPRTN"/>
    <property type="match status" value="1"/>
</dbReference>
<evidence type="ECO:0000256" key="5">
    <source>
        <dbReference type="ARBA" id="ARBA00022670"/>
    </source>
</evidence>
<dbReference type="AlphaFoldDB" id="R7QNZ8"/>
<feature type="region of interest" description="Disordered" evidence="16">
    <location>
        <begin position="515"/>
        <end position="563"/>
    </location>
</feature>
<proteinExistence type="inferred from homology"/>
<keyword evidence="7 15" id="KW-0227">DNA damage</keyword>
<evidence type="ECO:0000256" key="14">
    <source>
        <dbReference type="ARBA" id="ARBA00030396"/>
    </source>
</evidence>
<dbReference type="GO" id="GO:0006508">
    <property type="term" value="P:proteolysis"/>
    <property type="evidence" value="ECO:0007669"/>
    <property type="project" value="UniProtKB-KW"/>
</dbReference>
<dbReference type="Pfam" id="PF22934">
    <property type="entry name" value="SPRTN_ZBD"/>
    <property type="match status" value="1"/>
</dbReference>
<evidence type="ECO:0000313" key="19">
    <source>
        <dbReference type="Proteomes" id="UP000012073"/>
    </source>
</evidence>
<evidence type="ECO:0000256" key="6">
    <source>
        <dbReference type="ARBA" id="ARBA00022723"/>
    </source>
</evidence>
<dbReference type="PROSITE" id="PS51908">
    <property type="entry name" value="ZF_UBZ4"/>
    <property type="match status" value="1"/>
</dbReference>
<keyword evidence="10" id="KW-0862">Zinc</keyword>
<dbReference type="EMBL" id="HG002080">
    <property type="protein sequence ID" value="CDF39824.1"/>
    <property type="molecule type" value="Genomic_DNA"/>
</dbReference>
<comment type="subcellular location">
    <subcellularLocation>
        <location evidence="2">Chromosome</location>
    </subcellularLocation>
    <subcellularLocation>
        <location evidence="1">Nucleus</location>
    </subcellularLocation>
</comment>
<dbReference type="Pfam" id="PF10263">
    <property type="entry name" value="SprT-like"/>
    <property type="match status" value="1"/>
</dbReference>
<gene>
    <name evidence="18" type="ORF">CHC_T00000440001</name>
</gene>
<keyword evidence="11" id="KW-0482">Metalloprotease</keyword>